<feature type="domain" description="K+ potassium transporter integral membrane" evidence="10">
    <location>
        <begin position="344"/>
        <end position="583"/>
    </location>
</feature>
<evidence type="ECO:0000256" key="7">
    <source>
        <dbReference type="ARBA" id="ARBA00022989"/>
    </source>
</evidence>
<dbReference type="Pfam" id="PF22776">
    <property type="entry name" value="K_trans_C"/>
    <property type="match status" value="1"/>
</dbReference>
<keyword evidence="9" id="KW-0472">Membrane</keyword>
<accession>M8C039</accession>
<evidence type="ECO:0000313" key="12">
    <source>
        <dbReference type="EnsemblPlants" id="EMT27584"/>
    </source>
</evidence>
<dbReference type="InterPro" id="IPR053951">
    <property type="entry name" value="K_trans_N"/>
</dbReference>
<evidence type="ECO:0000256" key="8">
    <source>
        <dbReference type="ARBA" id="ARBA00023065"/>
    </source>
</evidence>
<keyword evidence="4" id="KW-0633">Potassium transport</keyword>
<dbReference type="EnsemblPlants" id="EMT27584">
    <property type="protein sequence ID" value="EMT27584"/>
    <property type="gene ID" value="F775_07374"/>
</dbReference>
<keyword evidence="6" id="KW-0630">Potassium</keyword>
<evidence type="ECO:0000259" key="10">
    <source>
        <dbReference type="Pfam" id="PF02705"/>
    </source>
</evidence>
<reference evidence="12" key="1">
    <citation type="submission" date="2015-06" db="UniProtKB">
        <authorList>
            <consortium name="EnsemblPlants"/>
        </authorList>
    </citation>
    <scope>IDENTIFICATION</scope>
</reference>
<evidence type="ECO:0000256" key="1">
    <source>
        <dbReference type="ARBA" id="ARBA00004141"/>
    </source>
</evidence>
<evidence type="ECO:0000256" key="4">
    <source>
        <dbReference type="ARBA" id="ARBA00022538"/>
    </source>
</evidence>
<comment type="similarity">
    <text evidence="2">Belongs to the HAK/KUP transporter (TC 2.A.72.3) family.</text>
</comment>
<dbReference type="AlphaFoldDB" id="M8C039"/>
<dbReference type="Pfam" id="PF02705">
    <property type="entry name" value="K_trans"/>
    <property type="match status" value="2"/>
</dbReference>
<evidence type="ECO:0000256" key="2">
    <source>
        <dbReference type="ARBA" id="ARBA00008440"/>
    </source>
</evidence>
<keyword evidence="3" id="KW-0813">Transport</keyword>
<protein>
    <submittedName>
        <fullName evidence="12">Putative potassium transporter 4</fullName>
    </submittedName>
</protein>
<evidence type="ECO:0000256" key="9">
    <source>
        <dbReference type="ARBA" id="ARBA00023136"/>
    </source>
</evidence>
<proteinExistence type="inferred from homology"/>
<dbReference type="InterPro" id="IPR053952">
    <property type="entry name" value="K_trans_C"/>
</dbReference>
<dbReference type="GO" id="GO:0015079">
    <property type="term" value="F:potassium ion transmembrane transporter activity"/>
    <property type="evidence" value="ECO:0007669"/>
    <property type="project" value="InterPro"/>
</dbReference>
<evidence type="ECO:0000259" key="11">
    <source>
        <dbReference type="Pfam" id="PF22776"/>
    </source>
</evidence>
<sequence length="762" mass="84852">MTHGFLIDALLKQGVCMFVDAMLDYARAGPSTAVPRSAHPKDLTEELQKHIPNAILVMSRQPKEVCTGRFERRGELWRLVFSISMFYKYCNLSTLLFVGRTASEGQGSKDSSKLCCPTQIEMATVSMDVEVGRDDKKKGFYQDLVLAYKTLGVVFGGLVTSPLYVYPSMNLTNPTEEDYLGIYSIMFWTLTLIGVIKYICIALNADDHGEGGTFAMYSLLCQHANIGILPSKKIYIEEEDLVSTHPAVTRRPSRLRRFIERSIVARRLLLLTAILGMCMLIGDGILTPAISVLSAIDGLRGPFPSVSKPVVEALSAAILIGLFLLQKYGTSKSVVMSSIDRLTVLIHAGAEAMFADLGHFSKRSIQIAFLTSIYPSLVLTYAGQTAYLINNVNDFSDGFYKFVPRPVYWPMFVIATLAAIVASQSLISATFSVIKQSVALDYFPRVKVVHTSRNKEGEVYSPETNYILMLFCVGAILGFGDGKNIGNAFGVVVIMVMLITTILLSLVMLIIWDTHVVLVALYFVPFLILEGTYVSAVCTKMLKGGWMPFAVSLLLALIMFGWYYGRQRKAEYEMANKVTLERLGELLAGPDVHRIPGLCFFYSNMQDWLTPVLAHYIRNLRSLHKVTIFLTLRYLLVAKVDAKDRVAIRRLGPNGVYGCTIQYGYADPLDSEEDELTGLVVGALRDYITEEEEEVALLEEAREAGVVHVRGKMRFHIGKDTGFFDRILLGFYEFLHSTCRSALPALGIPLQQRVEIGMLYKA</sequence>
<feature type="domain" description="K+ potassium transporter integral membrane" evidence="10">
    <location>
        <begin position="147"/>
        <end position="332"/>
    </location>
</feature>
<name>M8C039_AEGTA</name>
<keyword evidence="5" id="KW-0812">Transmembrane</keyword>
<dbReference type="PANTHER" id="PTHR30540:SF33">
    <property type="entry name" value="POTASSIUM TRANSPORTER 4-RELATED"/>
    <property type="match status" value="1"/>
</dbReference>
<dbReference type="InterPro" id="IPR003855">
    <property type="entry name" value="K+_transporter"/>
</dbReference>
<feature type="domain" description="K+ potassium transporter C-terminal" evidence="11">
    <location>
        <begin position="596"/>
        <end position="760"/>
    </location>
</feature>
<organism evidence="12">
    <name type="scientific">Aegilops tauschii</name>
    <name type="common">Tausch's goatgrass</name>
    <name type="synonym">Aegilops squarrosa</name>
    <dbReference type="NCBI Taxonomy" id="37682"/>
    <lineage>
        <taxon>Eukaryota</taxon>
        <taxon>Viridiplantae</taxon>
        <taxon>Streptophyta</taxon>
        <taxon>Embryophyta</taxon>
        <taxon>Tracheophyta</taxon>
        <taxon>Spermatophyta</taxon>
        <taxon>Magnoliopsida</taxon>
        <taxon>Liliopsida</taxon>
        <taxon>Poales</taxon>
        <taxon>Poaceae</taxon>
        <taxon>BOP clade</taxon>
        <taxon>Pooideae</taxon>
        <taxon>Triticodae</taxon>
        <taxon>Triticeae</taxon>
        <taxon>Triticinae</taxon>
        <taxon>Aegilops</taxon>
    </lineage>
</organism>
<evidence type="ECO:0000256" key="3">
    <source>
        <dbReference type="ARBA" id="ARBA00022448"/>
    </source>
</evidence>
<dbReference type="GO" id="GO:0016020">
    <property type="term" value="C:membrane"/>
    <property type="evidence" value="ECO:0007669"/>
    <property type="project" value="UniProtKB-SubCell"/>
</dbReference>
<keyword evidence="7" id="KW-1133">Transmembrane helix</keyword>
<comment type="subcellular location">
    <subcellularLocation>
        <location evidence="1">Membrane</location>
        <topology evidence="1">Multi-pass membrane protein</topology>
    </subcellularLocation>
</comment>
<keyword evidence="8" id="KW-0406">Ion transport</keyword>
<evidence type="ECO:0000256" key="6">
    <source>
        <dbReference type="ARBA" id="ARBA00022958"/>
    </source>
</evidence>
<dbReference type="PANTHER" id="PTHR30540">
    <property type="entry name" value="OSMOTIC STRESS POTASSIUM TRANSPORTER"/>
    <property type="match status" value="1"/>
</dbReference>
<evidence type="ECO:0000256" key="5">
    <source>
        <dbReference type="ARBA" id="ARBA00022692"/>
    </source>
</evidence>